<gene>
    <name evidence="3" type="ORF">AND_009851</name>
</gene>
<dbReference type="HOGENOM" id="CLU_304677_0_0_1"/>
<accession>W5J2R1</accession>
<evidence type="ECO:0000313" key="5">
    <source>
        <dbReference type="Proteomes" id="UP000000673"/>
    </source>
</evidence>
<evidence type="ECO:0000256" key="1">
    <source>
        <dbReference type="SAM" id="MobiDB-lite"/>
    </source>
</evidence>
<reference evidence="3" key="2">
    <citation type="submission" date="2010-05" db="EMBL/GenBank/DDBJ databases">
        <authorList>
            <person name="Almeida L.G."/>
            <person name="Nicolas M.F."/>
            <person name="Souza R.C."/>
            <person name="Vasconcelos A.T.R."/>
        </authorList>
    </citation>
    <scope>NUCLEOTIDE SEQUENCE</scope>
</reference>
<dbReference type="OMA" id="MNPLKDS"/>
<reference evidence="3 5" key="1">
    <citation type="journal article" date="2010" name="BMC Genomics">
        <title>Combination of measures distinguishes pre-miRNAs from other stem-loops in the genome of the newly sequenced Anopheles darlingi.</title>
        <authorList>
            <person name="Mendes N.D."/>
            <person name="Freitas A.T."/>
            <person name="Vasconcelos A.T."/>
            <person name="Sagot M.F."/>
        </authorList>
    </citation>
    <scope>NUCLEOTIDE SEQUENCE</scope>
</reference>
<feature type="compositionally biased region" description="Basic residues" evidence="1">
    <location>
        <begin position="400"/>
        <end position="413"/>
    </location>
</feature>
<evidence type="ECO:0000313" key="3">
    <source>
        <dbReference type="EMBL" id="ETN58572.1"/>
    </source>
</evidence>
<organism evidence="3">
    <name type="scientific">Anopheles darlingi</name>
    <name type="common">Mosquito</name>
    <dbReference type="NCBI Taxonomy" id="43151"/>
    <lineage>
        <taxon>Eukaryota</taxon>
        <taxon>Metazoa</taxon>
        <taxon>Ecdysozoa</taxon>
        <taxon>Arthropoda</taxon>
        <taxon>Hexapoda</taxon>
        <taxon>Insecta</taxon>
        <taxon>Pterygota</taxon>
        <taxon>Neoptera</taxon>
        <taxon>Endopterygota</taxon>
        <taxon>Diptera</taxon>
        <taxon>Nematocera</taxon>
        <taxon>Culicoidea</taxon>
        <taxon>Culicidae</taxon>
        <taxon>Anophelinae</taxon>
        <taxon>Anopheles</taxon>
    </lineage>
</organism>
<protein>
    <recommendedName>
        <fullName evidence="2">DUF4776 domain-containing protein</fullName>
    </recommendedName>
</protein>
<feature type="region of interest" description="Disordered" evidence="1">
    <location>
        <begin position="762"/>
        <end position="864"/>
    </location>
</feature>
<feature type="compositionally biased region" description="Low complexity" evidence="1">
    <location>
        <begin position="806"/>
        <end position="821"/>
    </location>
</feature>
<feature type="domain" description="DUF4776" evidence="2">
    <location>
        <begin position="289"/>
        <end position="744"/>
    </location>
</feature>
<proteinExistence type="predicted"/>
<keyword evidence="5" id="KW-1185">Reference proteome</keyword>
<sequence>MWTGDEDSQFAVEDVWPTRPESCTLTFVVKLLQLSVEYKDQDVFKLSLHCGTSCVAAMGTLEELNQEKLGNAVRLQGDDCGQKFLEFLNENTIEVSLRKQGHVFGSAVMNLRDTKLAQSDLSREQGKPMEVAFALHGPNTPAPIGTVRMILETSMNEVSSATTGNSGKNAITCDKCSGLRSPDDGGFQYELIDGILHEKTISSTEQEIRRIQQKVRTLAVDELIEQRDSFSPDGPDGPSGRCCNKCGGLTITGTTCETVEPSGYGDCRQNTVANAQLCNPGINKLQRGISRYCERCNACLSWLPDYCRCPKCGYKKPQAPPGTGEGRSRAPWSGETANLPDDRVSTSSLSGSTLMPSHSCPMCHLRQGRCADCAKQARPMRSASSDSEIQHHAQSMGKRPQTRHRNRTRARAGHRTIPTVARSSQNERLEQLRKAYLDPAAQTKCSATKPLAQDGGETGAKRPTTTQIRHSYRAFLRKVREQNRSRYSYRFGKRPPGMVAGHKSCMKQEELVPPHMGWRWNISTPGIGKIRPGWRPGAVRKPIMQLMQHFLKCYPLDIVPVSARKCSKLCDAGHPGDSCDQCAKDAQKPVLQITKKHGEYCITMNPLKDAESLKTAKDPFLPCKPIKFKLSKDPHLTKLYKLRESLKQKSMTLCGCKDLESCEHQTKREKQLLVAEIRRVAKVLGLSPETTVADVPSGSESDNDLEFTPQSAIVRGDFPKPDVVFAETQYYEQDYSIPAGKYPYGRKLTKVPTLGKRTLVKCPATPVKTTDRPGTSKGAAKGPGEGSSKAKPGTQAKSQAKVKGDVPTAKATPAGKAATVVNQPTTKGSAAQRKSTASSGKSSEKKDATPLPKVTTQTGKSSKK</sequence>
<dbReference type="EnsemblMetazoa" id="ADAC009851-RA">
    <property type="protein sequence ID" value="ADAC009851-PA"/>
    <property type="gene ID" value="ADAC009851"/>
</dbReference>
<dbReference type="PANTHER" id="PTHR39079:SF1">
    <property type="entry name" value="GH11706P-RELATED"/>
    <property type="match status" value="1"/>
</dbReference>
<dbReference type="Pfam" id="PF16003">
    <property type="entry name" value="DUF4776"/>
    <property type="match status" value="1"/>
</dbReference>
<dbReference type="InterPro" id="IPR031949">
    <property type="entry name" value="DUF4776"/>
</dbReference>
<reference evidence="3" key="3">
    <citation type="journal article" date="2013" name="Nucleic Acids Res.">
        <title>The genome of Anopheles darlingi, the main neotropical malaria vector.</title>
        <authorList>
            <person name="Marinotti O."/>
            <person name="Cerqueira G.C."/>
            <person name="de Almeida L.G."/>
            <person name="Ferro M.I."/>
            <person name="Loreto E.L."/>
            <person name="Zaha A."/>
            <person name="Teixeira S.M."/>
            <person name="Wespiser A.R."/>
            <person name="Almeida E Silva A."/>
            <person name="Schlindwein A.D."/>
            <person name="Pacheco A.C."/>
            <person name="Silva A.L."/>
            <person name="Graveley B.R."/>
            <person name="Walenz B.P."/>
            <person name="Lima Bde A."/>
            <person name="Ribeiro C.A."/>
            <person name="Nunes-Silva C.G."/>
            <person name="de Carvalho C.R."/>
            <person name="Soares C.M."/>
            <person name="de Menezes C.B."/>
            <person name="Matiolli C."/>
            <person name="Caffrey D."/>
            <person name="Araujo D.A."/>
            <person name="de Oliveira D.M."/>
            <person name="Golenbock D."/>
            <person name="Grisard E.C."/>
            <person name="Fantinatti-Garboggini F."/>
            <person name="de Carvalho F.M."/>
            <person name="Barcellos F.G."/>
            <person name="Prosdocimi F."/>
            <person name="May G."/>
            <person name="Azevedo Junior G.M."/>
            <person name="Guimaraes G.M."/>
            <person name="Goldman G.H."/>
            <person name="Padilha I.Q."/>
            <person name="Batista Jda S."/>
            <person name="Ferro J.A."/>
            <person name="Ribeiro J.M."/>
            <person name="Fietto J.L."/>
            <person name="Dabbas K.M."/>
            <person name="Cerdeira L."/>
            <person name="Agnez-Lima L.F."/>
            <person name="Brocchi M."/>
            <person name="de Carvalho M.O."/>
            <person name="Teixeira Mde M."/>
            <person name="Diniz Maia Mde M."/>
            <person name="Goldman M.H."/>
            <person name="Cruz Schneider M.P."/>
            <person name="Felipe M.S."/>
            <person name="Hungria M."/>
            <person name="Nicolas M.F."/>
            <person name="Pereira M."/>
            <person name="Montes M.A."/>
            <person name="Cantao M.E."/>
            <person name="Vincentz M."/>
            <person name="Rafael M.S."/>
            <person name="Silverman N."/>
            <person name="Stoco P.H."/>
            <person name="Souza R.C."/>
            <person name="Vicentini R."/>
            <person name="Gazzinelli R.T."/>
            <person name="Neves Rde O."/>
            <person name="Silva R."/>
            <person name="Astolfi-Filho S."/>
            <person name="Maciel T.E."/>
            <person name="Urmenyi T.P."/>
            <person name="Tadei W.P."/>
            <person name="Camargo E.P."/>
            <person name="de Vasconcelos A.T."/>
        </authorList>
    </citation>
    <scope>NUCLEOTIDE SEQUENCE</scope>
</reference>
<reference evidence="4" key="4">
    <citation type="submission" date="2015-06" db="UniProtKB">
        <authorList>
            <consortium name="EnsemblMetazoa"/>
        </authorList>
    </citation>
    <scope>IDENTIFICATION</scope>
</reference>
<dbReference type="eggNOG" id="ENOG502SIHJ">
    <property type="taxonomic scope" value="Eukaryota"/>
</dbReference>
<dbReference type="STRING" id="43151.W5J2R1"/>
<feature type="compositionally biased region" description="Polar residues" evidence="1">
    <location>
        <begin position="854"/>
        <end position="864"/>
    </location>
</feature>
<dbReference type="EMBL" id="ADMH02002130">
    <property type="protein sequence ID" value="ETN58572.1"/>
    <property type="molecule type" value="Genomic_DNA"/>
</dbReference>
<dbReference type="PANTHER" id="PTHR39079">
    <property type="entry name" value="FI08034P-RELATED"/>
    <property type="match status" value="1"/>
</dbReference>
<dbReference type="VEuPathDB" id="VectorBase:ADAC009851"/>
<feature type="region of interest" description="Disordered" evidence="1">
    <location>
        <begin position="381"/>
        <end position="413"/>
    </location>
</feature>
<feature type="region of interest" description="Disordered" evidence="1">
    <location>
        <begin position="317"/>
        <end position="352"/>
    </location>
</feature>
<evidence type="ECO:0000313" key="4">
    <source>
        <dbReference type="EnsemblMetazoa" id="ADAC009851-PA"/>
    </source>
</evidence>
<feature type="compositionally biased region" description="Polar residues" evidence="1">
    <location>
        <begin position="822"/>
        <end position="841"/>
    </location>
</feature>
<evidence type="ECO:0000259" key="2">
    <source>
        <dbReference type="Pfam" id="PF16003"/>
    </source>
</evidence>
<dbReference type="Proteomes" id="UP000000673">
    <property type="component" value="Unassembled WGS sequence"/>
</dbReference>
<dbReference type="AlphaFoldDB" id="W5J2R1"/>
<feature type="region of interest" description="Disordered" evidence="1">
    <location>
        <begin position="447"/>
        <end position="467"/>
    </location>
</feature>
<name>W5J2R1_ANODA</name>